<dbReference type="Gene3D" id="3.30.565.10">
    <property type="entry name" value="Histidine kinase-like ATPase, C-terminal domain"/>
    <property type="match status" value="1"/>
</dbReference>
<dbReference type="InterPro" id="IPR036890">
    <property type="entry name" value="HATPase_C_sf"/>
</dbReference>
<evidence type="ECO:0000256" key="8">
    <source>
        <dbReference type="ARBA" id="ARBA00022840"/>
    </source>
</evidence>
<evidence type="ECO:0000313" key="16">
    <source>
        <dbReference type="Proteomes" id="UP000245845"/>
    </source>
</evidence>
<evidence type="ECO:0000256" key="3">
    <source>
        <dbReference type="ARBA" id="ARBA00022553"/>
    </source>
</evidence>
<evidence type="ECO:0000256" key="2">
    <source>
        <dbReference type="ARBA" id="ARBA00022475"/>
    </source>
</evidence>
<dbReference type="AlphaFoldDB" id="A0A2Y9BED9"/>
<dbReference type="PANTHER" id="PTHR34220:SF11">
    <property type="entry name" value="SENSOR PROTEIN KINASE HPTS"/>
    <property type="match status" value="1"/>
</dbReference>
<dbReference type="InterPro" id="IPR003594">
    <property type="entry name" value="HATPase_dom"/>
</dbReference>
<keyword evidence="10" id="KW-0902">Two-component regulatory system</keyword>
<dbReference type="InterPro" id="IPR003660">
    <property type="entry name" value="HAMP_dom"/>
</dbReference>
<keyword evidence="2" id="KW-1003">Cell membrane</keyword>
<dbReference type="Proteomes" id="UP000245845">
    <property type="component" value="Unassembled WGS sequence"/>
</dbReference>
<dbReference type="Gene3D" id="6.10.340.10">
    <property type="match status" value="1"/>
</dbReference>
<dbReference type="SMART" id="SM00387">
    <property type="entry name" value="HATPase_c"/>
    <property type="match status" value="1"/>
</dbReference>
<evidence type="ECO:0000259" key="14">
    <source>
        <dbReference type="PROSITE" id="PS50885"/>
    </source>
</evidence>
<dbReference type="Pfam" id="PF00672">
    <property type="entry name" value="HAMP"/>
    <property type="match status" value="1"/>
</dbReference>
<dbReference type="EMBL" id="QGDL01000008">
    <property type="protein sequence ID" value="PWJ28505.1"/>
    <property type="molecule type" value="Genomic_DNA"/>
</dbReference>
<keyword evidence="8" id="KW-0067">ATP-binding</keyword>
<evidence type="ECO:0000313" key="15">
    <source>
        <dbReference type="EMBL" id="PWJ28505.1"/>
    </source>
</evidence>
<dbReference type="CDD" id="cd06225">
    <property type="entry name" value="HAMP"/>
    <property type="match status" value="1"/>
</dbReference>
<evidence type="ECO:0000256" key="5">
    <source>
        <dbReference type="ARBA" id="ARBA00022692"/>
    </source>
</evidence>
<dbReference type="Pfam" id="PF02518">
    <property type="entry name" value="HATPase_c"/>
    <property type="match status" value="1"/>
</dbReference>
<dbReference type="PANTHER" id="PTHR34220">
    <property type="entry name" value="SENSOR HISTIDINE KINASE YPDA"/>
    <property type="match status" value="1"/>
</dbReference>
<dbReference type="SMART" id="SM00304">
    <property type="entry name" value="HAMP"/>
    <property type="match status" value="1"/>
</dbReference>
<dbReference type="Pfam" id="PF06580">
    <property type="entry name" value="His_kinase"/>
    <property type="match status" value="1"/>
</dbReference>
<evidence type="ECO:0000256" key="10">
    <source>
        <dbReference type="ARBA" id="ARBA00023012"/>
    </source>
</evidence>
<keyword evidence="6" id="KW-0547">Nucleotide-binding</keyword>
<keyword evidence="3" id="KW-0597">Phosphoprotein</keyword>
<evidence type="ECO:0000256" key="12">
    <source>
        <dbReference type="SAM" id="Coils"/>
    </source>
</evidence>
<name>A0A2Y9BED9_9FIRM</name>
<feature type="domain" description="HAMP" evidence="14">
    <location>
        <begin position="214"/>
        <end position="267"/>
    </location>
</feature>
<keyword evidence="11 13" id="KW-0472">Membrane</keyword>
<keyword evidence="9 13" id="KW-1133">Transmembrane helix</keyword>
<organism evidence="15 16">
    <name type="scientific">Faecalicatena orotica</name>
    <dbReference type="NCBI Taxonomy" id="1544"/>
    <lineage>
        <taxon>Bacteria</taxon>
        <taxon>Bacillati</taxon>
        <taxon>Bacillota</taxon>
        <taxon>Clostridia</taxon>
        <taxon>Lachnospirales</taxon>
        <taxon>Lachnospiraceae</taxon>
        <taxon>Faecalicatena</taxon>
    </lineage>
</organism>
<evidence type="ECO:0000256" key="13">
    <source>
        <dbReference type="SAM" id="Phobius"/>
    </source>
</evidence>
<comment type="caution">
    <text evidence="15">The sequence shown here is derived from an EMBL/GenBank/DDBJ whole genome shotgun (WGS) entry which is preliminary data.</text>
</comment>
<dbReference type="InterPro" id="IPR010559">
    <property type="entry name" value="Sig_transdc_His_kin_internal"/>
</dbReference>
<dbReference type="SUPFAM" id="SSF158472">
    <property type="entry name" value="HAMP domain-like"/>
    <property type="match status" value="1"/>
</dbReference>
<gene>
    <name evidence="15" type="ORF">A8806_10820</name>
</gene>
<feature type="transmembrane region" description="Helical" evidence="13">
    <location>
        <begin position="189"/>
        <end position="211"/>
    </location>
</feature>
<keyword evidence="7 15" id="KW-0418">Kinase</keyword>
<reference evidence="15 16" key="1">
    <citation type="submission" date="2018-05" db="EMBL/GenBank/DDBJ databases">
        <title>The Hungate 1000. A catalogue of reference genomes from the rumen microbiome.</title>
        <authorList>
            <person name="Kelly W."/>
        </authorList>
    </citation>
    <scope>NUCLEOTIDE SEQUENCE [LARGE SCALE GENOMIC DNA]</scope>
    <source>
        <strain evidence="15 16">NLAE-zl-C242</strain>
    </source>
</reference>
<proteinExistence type="predicted"/>
<dbReference type="InterPro" id="IPR050640">
    <property type="entry name" value="Bact_2-comp_sensor_kinase"/>
</dbReference>
<evidence type="ECO:0000256" key="11">
    <source>
        <dbReference type="ARBA" id="ARBA00023136"/>
    </source>
</evidence>
<keyword evidence="5 13" id="KW-0812">Transmembrane</keyword>
<dbReference type="PROSITE" id="PS50885">
    <property type="entry name" value="HAMP"/>
    <property type="match status" value="1"/>
</dbReference>
<evidence type="ECO:0000256" key="7">
    <source>
        <dbReference type="ARBA" id="ARBA00022777"/>
    </source>
</evidence>
<evidence type="ECO:0000256" key="1">
    <source>
        <dbReference type="ARBA" id="ARBA00004651"/>
    </source>
</evidence>
<keyword evidence="4" id="KW-0808">Transferase</keyword>
<sequence length="505" mass="57899">MTMRGRKMNKKRGRRYKSIRMKLLEIFVLVVAVVLIVNIYVYFRLNKTIREIDSVYSSNIQLNELSETLLNLEDMLGQYLNTKSSDSLESYYLYEQEYRDMLEGLNEGTVNNPIRLAEKNIFNISMTYLDKTTDAVTAKRGRNVTRYNELYQEAEQLYDFLQTSIHSNNTTVFLKNSQKYSLLRTSLNYVVMISVVLLGAVAAVAAFWTIVMTRSITKPLVELADAANEIARGNMEVTFPIVETGDEISTVAKACNKMLDSIREYIRTTKENYERENRLIENELVMKNDLKEAQLKYLQAQINPHFLFNSLNAGAQLAMMEGAEQTCTFIQNMADFFRYNVRMMDKDTTLKEELELADNYVYILNVRFSGEIHYNKQIDERLLDVSMPSMILQPVIENSVNHGIRGMEGDGEISLFVYSDGDYIYIKVTDNGTGIEPEKAEKIMNGESAHSQQERDSAGIGLDNVINRLRRYYNTQDVFYIGPGRQGGTETVISIPRERGGNMDG</sequence>
<dbReference type="SUPFAM" id="SSF55874">
    <property type="entry name" value="ATPase domain of HSP90 chaperone/DNA topoisomerase II/histidine kinase"/>
    <property type="match status" value="1"/>
</dbReference>
<feature type="coiled-coil region" evidence="12">
    <location>
        <begin position="263"/>
        <end position="290"/>
    </location>
</feature>
<dbReference type="OrthoDB" id="9809348at2"/>
<dbReference type="GO" id="GO:0000155">
    <property type="term" value="F:phosphorelay sensor kinase activity"/>
    <property type="evidence" value="ECO:0007669"/>
    <property type="project" value="InterPro"/>
</dbReference>
<protein>
    <submittedName>
        <fullName evidence="15">Sensor histidine kinase YesM</fullName>
    </submittedName>
</protein>
<evidence type="ECO:0000256" key="6">
    <source>
        <dbReference type="ARBA" id="ARBA00022741"/>
    </source>
</evidence>
<dbReference type="GO" id="GO:0005886">
    <property type="term" value="C:plasma membrane"/>
    <property type="evidence" value="ECO:0007669"/>
    <property type="project" value="UniProtKB-SubCell"/>
</dbReference>
<comment type="subcellular location">
    <subcellularLocation>
        <location evidence="1">Cell membrane</location>
        <topology evidence="1">Multi-pass membrane protein</topology>
    </subcellularLocation>
</comment>
<feature type="transmembrane region" description="Helical" evidence="13">
    <location>
        <begin position="21"/>
        <end position="43"/>
    </location>
</feature>
<evidence type="ECO:0000256" key="9">
    <source>
        <dbReference type="ARBA" id="ARBA00022989"/>
    </source>
</evidence>
<keyword evidence="12" id="KW-0175">Coiled coil</keyword>
<accession>A0A2Y9BED9</accession>
<keyword evidence="16" id="KW-1185">Reference proteome</keyword>
<evidence type="ECO:0000256" key="4">
    <source>
        <dbReference type="ARBA" id="ARBA00022679"/>
    </source>
</evidence>
<dbReference type="GO" id="GO:0005524">
    <property type="term" value="F:ATP binding"/>
    <property type="evidence" value="ECO:0007669"/>
    <property type="project" value="UniProtKB-KW"/>
</dbReference>